<dbReference type="PANTHER" id="PTHR31221:SF193">
    <property type="entry name" value="WRKY TRANSCRIPTION FACTOR PROTEIN 1-RELATED"/>
    <property type="match status" value="1"/>
</dbReference>
<dbReference type="Proteomes" id="UP000077202">
    <property type="component" value="Unassembled WGS sequence"/>
</dbReference>
<dbReference type="PROSITE" id="PS50811">
    <property type="entry name" value="WRKY"/>
    <property type="match status" value="1"/>
</dbReference>
<dbReference type="AlphaFoldDB" id="A0A176WMD5"/>
<dbReference type="PANTHER" id="PTHR31221">
    <property type="entry name" value="WRKY TRANSCRIPTION FACTOR PROTEIN 1-RELATED"/>
    <property type="match status" value="1"/>
</dbReference>
<dbReference type="InterPro" id="IPR043822">
    <property type="entry name" value="EsV_1_7_cys"/>
</dbReference>
<evidence type="ECO:0000256" key="6">
    <source>
        <dbReference type="SAM" id="MobiDB-lite"/>
    </source>
</evidence>
<proteinExistence type="predicted"/>
<dbReference type="GO" id="GO:0043565">
    <property type="term" value="F:sequence-specific DNA binding"/>
    <property type="evidence" value="ECO:0007669"/>
    <property type="project" value="InterPro"/>
</dbReference>
<evidence type="ECO:0000313" key="8">
    <source>
        <dbReference type="EMBL" id="OAE34307.1"/>
    </source>
</evidence>
<dbReference type="InterPro" id="IPR003657">
    <property type="entry name" value="WRKY_dom"/>
</dbReference>
<keyword evidence="4" id="KW-0804">Transcription</keyword>
<gene>
    <name evidence="8" type="ORF">AXG93_3235s1100</name>
</gene>
<evidence type="ECO:0000313" key="9">
    <source>
        <dbReference type="Proteomes" id="UP000077202"/>
    </source>
</evidence>
<dbReference type="Pfam" id="PF03106">
    <property type="entry name" value="WRKY"/>
    <property type="match status" value="1"/>
</dbReference>
<sequence>MDNYGGGDDMALGIVSRDPAELFESNCSTIIVKREYCSKDDEDFVDVNGPFLCIKKEKDDIDHPILLTNDVDTSQIFEVKPLDPEIGSEQQIGSNGELLVVWQEREPSAERGSERLWVRKDPQCEVWSCKMSATYGHSTGPSRCSQHREAWMVMFGHCAVDGCTKFGVVVSSEDEPVRCEAHAATTEETVLRPKQTSRPLEHLAGLSRVGPSGLGLGLGLGDDSRAHEVSSARSQVLDSGPVIGESSANAQDGQVVAEIGSVPPSGNHPSPPELNGTPHLSVEAEINRLKEEHEGLRQRMVQIEIELARLEGSRNRESQAQEAPAKRAVQQRPRQLATCQETPTSKVSANMNDGKNGSSPSNAPGKVSLDGYNWRKYGEMTVPGHTLPRVFYGCTNIGCIARKIEERTDEGNINILVVEDGSLTPGFKLSGLINSLCAWSTVVEVLDDGHYKTNMCFRNICVERNHNLQRLSLSIVSMGAIAMKMKHRNVPTFRVLETKWKKQIPSREVRESVKADMVKIEAYSGE</sequence>
<dbReference type="InterPro" id="IPR044810">
    <property type="entry name" value="WRKY_plant"/>
</dbReference>
<evidence type="ECO:0000256" key="1">
    <source>
        <dbReference type="ARBA" id="ARBA00004123"/>
    </source>
</evidence>
<dbReference type="EMBL" id="LVLJ01000419">
    <property type="protein sequence ID" value="OAE34307.1"/>
    <property type="molecule type" value="Genomic_DNA"/>
</dbReference>
<feature type="region of interest" description="Disordered" evidence="6">
    <location>
        <begin position="219"/>
        <end position="278"/>
    </location>
</feature>
<evidence type="ECO:0000256" key="2">
    <source>
        <dbReference type="ARBA" id="ARBA00023015"/>
    </source>
</evidence>
<keyword evidence="9" id="KW-1185">Reference proteome</keyword>
<accession>A0A176WMD5</accession>
<evidence type="ECO:0000259" key="7">
    <source>
        <dbReference type="PROSITE" id="PS50811"/>
    </source>
</evidence>
<evidence type="ECO:0000256" key="4">
    <source>
        <dbReference type="ARBA" id="ARBA00023163"/>
    </source>
</evidence>
<protein>
    <recommendedName>
        <fullName evidence="7">WRKY domain-containing protein</fullName>
    </recommendedName>
</protein>
<name>A0A176WMD5_MARPO</name>
<comment type="subcellular location">
    <subcellularLocation>
        <location evidence="1">Nucleus</location>
    </subcellularLocation>
</comment>
<reference evidence="8" key="1">
    <citation type="submission" date="2016-03" db="EMBL/GenBank/DDBJ databases">
        <title>Mechanisms controlling the formation of the plant cell surface in tip-growing cells are functionally conserved among land plants.</title>
        <authorList>
            <person name="Honkanen S."/>
            <person name="Jones V.A."/>
            <person name="Morieri G."/>
            <person name="Champion C."/>
            <person name="Hetherington A.J."/>
            <person name="Kelly S."/>
            <person name="Saint-Marcoux D."/>
            <person name="Proust H."/>
            <person name="Prescott H."/>
            <person name="Dolan L."/>
        </authorList>
    </citation>
    <scope>NUCLEOTIDE SEQUENCE [LARGE SCALE GENOMIC DNA]</scope>
    <source>
        <tissue evidence="8">Whole gametophyte</tissue>
    </source>
</reference>
<keyword evidence="2" id="KW-0805">Transcription regulation</keyword>
<feature type="region of interest" description="Disordered" evidence="6">
    <location>
        <begin position="312"/>
        <end position="367"/>
    </location>
</feature>
<keyword evidence="3" id="KW-0238">DNA-binding</keyword>
<organism evidence="8 9">
    <name type="scientific">Marchantia polymorpha subsp. ruderalis</name>
    <dbReference type="NCBI Taxonomy" id="1480154"/>
    <lineage>
        <taxon>Eukaryota</taxon>
        <taxon>Viridiplantae</taxon>
        <taxon>Streptophyta</taxon>
        <taxon>Embryophyta</taxon>
        <taxon>Marchantiophyta</taxon>
        <taxon>Marchantiopsida</taxon>
        <taxon>Marchantiidae</taxon>
        <taxon>Marchantiales</taxon>
        <taxon>Marchantiaceae</taxon>
        <taxon>Marchantia</taxon>
    </lineage>
</organism>
<dbReference type="SMART" id="SM01425">
    <property type="entry name" value="EsV_1_7"/>
    <property type="match status" value="2"/>
</dbReference>
<dbReference type="SUPFAM" id="SSF118290">
    <property type="entry name" value="WRKY DNA-binding domain"/>
    <property type="match status" value="1"/>
</dbReference>
<evidence type="ECO:0000256" key="5">
    <source>
        <dbReference type="ARBA" id="ARBA00023242"/>
    </source>
</evidence>
<comment type="caution">
    <text evidence="8">The sequence shown here is derived from an EMBL/GenBank/DDBJ whole genome shotgun (WGS) entry which is preliminary data.</text>
</comment>
<evidence type="ECO:0000256" key="3">
    <source>
        <dbReference type="ARBA" id="ARBA00023125"/>
    </source>
</evidence>
<dbReference type="GO" id="GO:0005634">
    <property type="term" value="C:nucleus"/>
    <property type="evidence" value="ECO:0007669"/>
    <property type="project" value="UniProtKB-SubCell"/>
</dbReference>
<dbReference type="InterPro" id="IPR036576">
    <property type="entry name" value="WRKY_dom_sf"/>
</dbReference>
<dbReference type="GO" id="GO:0003700">
    <property type="term" value="F:DNA-binding transcription factor activity"/>
    <property type="evidence" value="ECO:0007669"/>
    <property type="project" value="InterPro"/>
</dbReference>
<feature type="domain" description="WRKY" evidence="7">
    <location>
        <begin position="363"/>
        <end position="421"/>
    </location>
</feature>
<keyword evidence="5" id="KW-0539">Nucleus</keyword>
<dbReference type="SMART" id="SM00774">
    <property type="entry name" value="WRKY"/>
    <property type="match status" value="1"/>
</dbReference>
<dbReference type="Gene3D" id="2.20.25.80">
    <property type="entry name" value="WRKY domain"/>
    <property type="match status" value="1"/>
</dbReference>
<feature type="compositionally biased region" description="Polar residues" evidence="6">
    <location>
        <begin position="337"/>
        <end position="362"/>
    </location>
</feature>